<keyword evidence="10 13" id="KW-0378">Hydrolase</keyword>
<dbReference type="GO" id="GO:0006508">
    <property type="term" value="P:proteolysis"/>
    <property type="evidence" value="ECO:0007669"/>
    <property type="project" value="UniProtKB-KW"/>
</dbReference>
<dbReference type="GO" id="GO:0005576">
    <property type="term" value="C:extracellular region"/>
    <property type="evidence" value="ECO:0007669"/>
    <property type="project" value="UniProtKB-SubCell"/>
</dbReference>
<feature type="signal peptide" evidence="14">
    <location>
        <begin position="1"/>
        <end position="20"/>
    </location>
</feature>
<evidence type="ECO:0000256" key="8">
    <source>
        <dbReference type="ARBA" id="ARBA00022670"/>
    </source>
</evidence>
<evidence type="ECO:0000256" key="12">
    <source>
        <dbReference type="PIRSR" id="PIRSR601461-1"/>
    </source>
</evidence>
<gene>
    <name evidence="16" type="ORF">PENVUL_c014G03833</name>
</gene>
<dbReference type="Gene3D" id="2.40.70.10">
    <property type="entry name" value="Acid Proteases"/>
    <property type="match status" value="2"/>
</dbReference>
<dbReference type="CDD" id="cd06097">
    <property type="entry name" value="Aspergillopepsin_like"/>
    <property type="match status" value="1"/>
</dbReference>
<dbReference type="InterPro" id="IPR001969">
    <property type="entry name" value="Aspartic_peptidase_AS"/>
</dbReference>
<evidence type="ECO:0000256" key="1">
    <source>
        <dbReference type="ARBA" id="ARBA00000043"/>
    </source>
</evidence>
<accession>A0A1V6RZM9</accession>
<comment type="similarity">
    <text evidence="4 13">Belongs to the peptidase A1 family.</text>
</comment>
<keyword evidence="11" id="KW-1015">Disulfide bond</keyword>
<comment type="function">
    <text evidence="2">Secreted aspartic endopeptidase that allows assimilation of proteinaceous substrates. The scissile peptide bond is attacked by a nucleophilic water molecule activated by two aspartic residues in the active site. Shows a broad primary substrate specificity. Favors hydrophobic residues at the P1 and P1' positions, but can also activate trypsinogen and hydrolyze the B chain of insulin between positions 'Gly-20' and 'Glu-21'.</text>
</comment>
<dbReference type="EC" id="3.4.23.20" evidence="6"/>
<dbReference type="Proteomes" id="UP000191518">
    <property type="component" value="Unassembled WGS sequence"/>
</dbReference>
<evidence type="ECO:0000256" key="2">
    <source>
        <dbReference type="ARBA" id="ARBA00002983"/>
    </source>
</evidence>
<dbReference type="STRING" id="29845.A0A1V6RZM9"/>
<evidence type="ECO:0000313" key="17">
    <source>
        <dbReference type="Proteomes" id="UP000191518"/>
    </source>
</evidence>
<keyword evidence="17" id="KW-1185">Reference proteome</keyword>
<dbReference type="PRINTS" id="PR00792">
    <property type="entry name" value="PEPSIN"/>
</dbReference>
<keyword evidence="7" id="KW-0964">Secreted</keyword>
<sequence length="394" mass="40637">MVVFSKVTAVLACFSAFASAVPVKSPRKGFTVKQVNKTVTGTRTINLAGVYANALAKYGGTVPAHVHAAAVSGSAITTPEEYDVEYLTPVTIGSSTLNLDFDTGSADLWVFSSDLAASSQAGHDIYNVGTSGTKISGATWSISYGDGSSASGSVYKDTVTVGGVTATGQAVEAASKISSQFQSDQNNDGLLGLAFSSINTVKPTAQTTFFDTVKSKLGSPLFAVTLKHGEPGTYDFGYIDEKKFTGSVTYTDVDSSDGFWSFTADSYKVGTGAAGASITGIADTGTTLLLLPTSVVSAYYKKVTGATNSYSAGGYIFPCTAVLPDFTVTINGYNAVVPGEHINYAPVTTGSSSCYGGIQSNSGIGFSIFGDIFLKSQYVVFDSEGPQIGFAAQA</sequence>
<feature type="domain" description="Peptidase A1" evidence="15">
    <location>
        <begin position="86"/>
        <end position="391"/>
    </location>
</feature>
<dbReference type="InterPro" id="IPR001461">
    <property type="entry name" value="Aspartic_peptidase_A1"/>
</dbReference>
<feature type="active site" evidence="12">
    <location>
        <position position="102"/>
    </location>
</feature>
<comment type="subcellular location">
    <subcellularLocation>
        <location evidence="3">Secreted</location>
    </subcellularLocation>
</comment>
<feature type="chain" id="PRO_5013320161" description="penicillopepsin" evidence="14">
    <location>
        <begin position="21"/>
        <end position="394"/>
    </location>
</feature>
<reference evidence="17" key="1">
    <citation type="journal article" date="2017" name="Nat. Microbiol.">
        <title>Global analysis of biosynthetic gene clusters reveals vast potential of secondary metabolite production in Penicillium species.</title>
        <authorList>
            <person name="Nielsen J.C."/>
            <person name="Grijseels S."/>
            <person name="Prigent S."/>
            <person name="Ji B."/>
            <person name="Dainat J."/>
            <person name="Nielsen K.F."/>
            <person name="Frisvad J.C."/>
            <person name="Workman M."/>
            <person name="Nielsen J."/>
        </authorList>
    </citation>
    <scope>NUCLEOTIDE SEQUENCE [LARGE SCALE GENOMIC DNA]</scope>
    <source>
        <strain evidence="17">IBT 29486</strain>
    </source>
</reference>
<keyword evidence="8 13" id="KW-0645">Protease</keyword>
<organism evidence="16 17">
    <name type="scientific">Penicillium vulpinum</name>
    <dbReference type="NCBI Taxonomy" id="29845"/>
    <lineage>
        <taxon>Eukaryota</taxon>
        <taxon>Fungi</taxon>
        <taxon>Dikarya</taxon>
        <taxon>Ascomycota</taxon>
        <taxon>Pezizomycotina</taxon>
        <taxon>Eurotiomycetes</taxon>
        <taxon>Eurotiomycetidae</taxon>
        <taxon>Eurotiales</taxon>
        <taxon>Aspergillaceae</taxon>
        <taxon>Penicillium</taxon>
    </lineage>
</organism>
<evidence type="ECO:0000256" key="13">
    <source>
        <dbReference type="RuleBase" id="RU000454"/>
    </source>
</evidence>
<evidence type="ECO:0000256" key="4">
    <source>
        <dbReference type="ARBA" id="ARBA00007447"/>
    </source>
</evidence>
<evidence type="ECO:0000256" key="7">
    <source>
        <dbReference type="ARBA" id="ARBA00022525"/>
    </source>
</evidence>
<dbReference type="InterPro" id="IPR033121">
    <property type="entry name" value="PEPTIDASE_A1"/>
</dbReference>
<comment type="subunit">
    <text evidence="5">Monomer.</text>
</comment>
<evidence type="ECO:0000256" key="3">
    <source>
        <dbReference type="ARBA" id="ARBA00004613"/>
    </source>
</evidence>
<dbReference type="Pfam" id="PF00026">
    <property type="entry name" value="Asp"/>
    <property type="match status" value="1"/>
</dbReference>
<comment type="caution">
    <text evidence="16">The sequence shown here is derived from an EMBL/GenBank/DDBJ whole genome shotgun (WGS) entry which is preliminary data.</text>
</comment>
<dbReference type="PANTHER" id="PTHR47966:SF2">
    <property type="entry name" value="ASPERGILLOPEPSIN-1-RELATED"/>
    <property type="match status" value="1"/>
</dbReference>
<dbReference type="FunFam" id="2.40.70.10:FF:000024">
    <property type="entry name" value="Endothiapepsin"/>
    <property type="match status" value="1"/>
</dbReference>
<keyword evidence="9 13" id="KW-0064">Aspartyl protease</keyword>
<dbReference type="PROSITE" id="PS00141">
    <property type="entry name" value="ASP_PROTEASE"/>
    <property type="match status" value="1"/>
</dbReference>
<dbReference type="FunFam" id="2.40.70.10:FF:000026">
    <property type="entry name" value="Endothiapepsin"/>
    <property type="match status" value="1"/>
</dbReference>
<dbReference type="EMBL" id="MDYP01000014">
    <property type="protein sequence ID" value="OQE07247.1"/>
    <property type="molecule type" value="Genomic_DNA"/>
</dbReference>
<dbReference type="SUPFAM" id="SSF50630">
    <property type="entry name" value="Acid proteases"/>
    <property type="match status" value="1"/>
</dbReference>
<dbReference type="AlphaFoldDB" id="A0A1V6RZM9"/>
<evidence type="ECO:0000256" key="14">
    <source>
        <dbReference type="SAM" id="SignalP"/>
    </source>
</evidence>
<dbReference type="InterPro" id="IPR034163">
    <property type="entry name" value="Aspergillopepsin-like_cat_dom"/>
</dbReference>
<proteinExistence type="inferred from homology"/>
<feature type="active site" evidence="12">
    <location>
        <position position="283"/>
    </location>
</feature>
<evidence type="ECO:0000256" key="5">
    <source>
        <dbReference type="ARBA" id="ARBA00011245"/>
    </source>
</evidence>
<comment type="catalytic activity">
    <reaction evidence="1">
        <text>Hydrolysis of proteins with broad specificity similar to that of pepsin A, preferring hydrophobic residues at P1 and P1', but also cleaving 20-Gly-|-Glu-21 in the B chain of insulin. Clots milk, and activates trypsinogen.</text>
        <dbReference type="EC" id="3.4.23.20"/>
    </reaction>
</comment>
<evidence type="ECO:0000256" key="10">
    <source>
        <dbReference type="ARBA" id="ARBA00022801"/>
    </source>
</evidence>
<evidence type="ECO:0000256" key="9">
    <source>
        <dbReference type="ARBA" id="ARBA00022750"/>
    </source>
</evidence>
<dbReference type="GO" id="GO:0004190">
    <property type="term" value="F:aspartic-type endopeptidase activity"/>
    <property type="evidence" value="ECO:0007669"/>
    <property type="project" value="UniProtKB-KW"/>
</dbReference>
<evidence type="ECO:0000256" key="6">
    <source>
        <dbReference type="ARBA" id="ARBA00013206"/>
    </source>
</evidence>
<name>A0A1V6RZM9_9EURO</name>
<dbReference type="PROSITE" id="PS51767">
    <property type="entry name" value="PEPTIDASE_A1"/>
    <property type="match status" value="1"/>
</dbReference>
<evidence type="ECO:0000313" key="16">
    <source>
        <dbReference type="EMBL" id="OQE07247.1"/>
    </source>
</evidence>
<dbReference type="PANTHER" id="PTHR47966">
    <property type="entry name" value="BETA-SITE APP-CLEAVING ENZYME, ISOFORM A-RELATED"/>
    <property type="match status" value="1"/>
</dbReference>
<evidence type="ECO:0000256" key="11">
    <source>
        <dbReference type="ARBA" id="ARBA00023157"/>
    </source>
</evidence>
<keyword evidence="14" id="KW-0732">Signal</keyword>
<dbReference type="InterPro" id="IPR021109">
    <property type="entry name" value="Peptidase_aspartic_dom_sf"/>
</dbReference>
<protein>
    <recommendedName>
        <fullName evidence="6">penicillopepsin</fullName>
        <ecNumber evidence="6">3.4.23.20</ecNumber>
    </recommendedName>
</protein>
<evidence type="ECO:0000259" key="15">
    <source>
        <dbReference type="PROSITE" id="PS51767"/>
    </source>
</evidence>
<dbReference type="OrthoDB" id="2747330at2759"/>